<dbReference type="GO" id="GO:0046872">
    <property type="term" value="F:metal ion binding"/>
    <property type="evidence" value="ECO:0007669"/>
    <property type="project" value="InterPro"/>
</dbReference>
<protein>
    <submittedName>
        <fullName evidence="6">Alcohol dehydrogenase</fullName>
    </submittedName>
</protein>
<dbReference type="Pfam" id="PF00465">
    <property type="entry name" value="Fe-ADH"/>
    <property type="match status" value="1"/>
</dbReference>
<dbReference type="AlphaFoldDB" id="A0A1H6RV41"/>
<name>A0A1H6RV41_9LACT</name>
<reference evidence="7" key="1">
    <citation type="submission" date="2016-10" db="EMBL/GenBank/DDBJ databases">
        <authorList>
            <person name="Varghese N."/>
            <person name="Submissions S."/>
        </authorList>
    </citation>
    <scope>NUCLEOTIDE SEQUENCE [LARGE SCALE GENOMIC DNA]</scope>
    <source>
        <strain evidence="7">DSM 25751</strain>
    </source>
</reference>
<comment type="similarity">
    <text evidence="1">Belongs to the iron-containing alcohol dehydrogenase family.</text>
</comment>
<evidence type="ECO:0000256" key="1">
    <source>
        <dbReference type="ARBA" id="ARBA00007358"/>
    </source>
</evidence>
<dbReference type="PROSITE" id="PS00913">
    <property type="entry name" value="ADH_IRON_1"/>
    <property type="match status" value="1"/>
</dbReference>
<dbReference type="InterPro" id="IPR039697">
    <property type="entry name" value="Alcohol_dehydrogenase_Fe"/>
</dbReference>
<feature type="domain" description="Fe-containing alcohol dehydrogenase-like C-terminal" evidence="5">
    <location>
        <begin position="187"/>
        <end position="376"/>
    </location>
</feature>
<dbReference type="Gene3D" id="3.40.50.1970">
    <property type="match status" value="1"/>
</dbReference>
<evidence type="ECO:0000313" key="7">
    <source>
        <dbReference type="Proteomes" id="UP000198564"/>
    </source>
</evidence>
<dbReference type="InterPro" id="IPR018211">
    <property type="entry name" value="ADH_Fe_CS"/>
</dbReference>
<evidence type="ECO:0000256" key="3">
    <source>
        <dbReference type="ARBA" id="ARBA00023027"/>
    </source>
</evidence>
<dbReference type="InterPro" id="IPR001670">
    <property type="entry name" value="ADH_Fe/GldA"/>
</dbReference>
<accession>A0A1H6RV41</accession>
<dbReference type="RefSeq" id="WP_091632896.1">
    <property type="nucleotide sequence ID" value="NZ_FNYW01000004.1"/>
</dbReference>
<dbReference type="EMBL" id="FNYW01000004">
    <property type="protein sequence ID" value="SEI58326.1"/>
    <property type="molecule type" value="Genomic_DNA"/>
</dbReference>
<dbReference type="CDD" id="cd14863">
    <property type="entry name" value="Fe-ADH-like"/>
    <property type="match status" value="1"/>
</dbReference>
<organism evidence="6 7">
    <name type="scientific">Alkalibacterium gilvum</name>
    <dbReference type="NCBI Taxonomy" id="1130080"/>
    <lineage>
        <taxon>Bacteria</taxon>
        <taxon>Bacillati</taxon>
        <taxon>Bacillota</taxon>
        <taxon>Bacilli</taxon>
        <taxon>Lactobacillales</taxon>
        <taxon>Carnobacteriaceae</taxon>
        <taxon>Alkalibacterium</taxon>
    </lineage>
</organism>
<evidence type="ECO:0000313" key="6">
    <source>
        <dbReference type="EMBL" id="SEI58326.1"/>
    </source>
</evidence>
<dbReference type="PANTHER" id="PTHR11496:SF102">
    <property type="entry name" value="ALCOHOL DEHYDROGENASE 4"/>
    <property type="match status" value="1"/>
</dbReference>
<sequence>MDFKLEQNVKVTVTHDISNHLVDLLQLTNYKKPMIVVDSFLLGSSIIQNFLKNMNEKGFSYYIYDKIVPDPPIELIDEGAELFAQNNCDAIIAIGGGSVIDAARGINIVRLFGGNIKDYVYDKDVPSLCPGLISVPTTSGTGSELSNALVVTDTKSQEKLAILADNAVSEYAVLDPRLVTTVPKNMTIITGLDVFSHAAEAYTSKLSSPVVDAICEKIMFLVVKYLPAAVNHPENLEARERMMVAAALGGWVLNNGGTHLGHSLAHVVGAKMGIPHGMAAAYALPATLSLTAEVDPKKIREIGNILNVTFPKNATRTDIGDLTAEGYKNFRDEILGLPAFEQQEITREQLLALKENVLNERFAANSPFDVTPKAVSFTLNQFG</sequence>
<dbReference type="Gene3D" id="1.20.1090.10">
    <property type="entry name" value="Dehydroquinate synthase-like - alpha domain"/>
    <property type="match status" value="1"/>
</dbReference>
<evidence type="ECO:0000256" key="2">
    <source>
        <dbReference type="ARBA" id="ARBA00023002"/>
    </source>
</evidence>
<dbReference type="PANTHER" id="PTHR11496">
    <property type="entry name" value="ALCOHOL DEHYDROGENASE"/>
    <property type="match status" value="1"/>
</dbReference>
<dbReference type="InterPro" id="IPR056798">
    <property type="entry name" value="ADH_Fe_C"/>
</dbReference>
<gene>
    <name evidence="6" type="ORF">SAMN04488113_10447</name>
</gene>
<dbReference type="Proteomes" id="UP000198564">
    <property type="component" value="Unassembled WGS sequence"/>
</dbReference>
<dbReference type="STRING" id="1130080.SAMN04488113_10447"/>
<keyword evidence="3" id="KW-0520">NAD</keyword>
<dbReference type="OrthoDB" id="9815791at2"/>
<proteinExistence type="inferred from homology"/>
<evidence type="ECO:0000259" key="4">
    <source>
        <dbReference type="Pfam" id="PF00465"/>
    </source>
</evidence>
<dbReference type="GO" id="GO:0004022">
    <property type="term" value="F:alcohol dehydrogenase (NAD+) activity"/>
    <property type="evidence" value="ECO:0007669"/>
    <property type="project" value="TreeGrafter"/>
</dbReference>
<keyword evidence="7" id="KW-1185">Reference proteome</keyword>
<keyword evidence="2" id="KW-0560">Oxidoreductase</keyword>
<evidence type="ECO:0000259" key="5">
    <source>
        <dbReference type="Pfam" id="PF25137"/>
    </source>
</evidence>
<feature type="domain" description="Alcohol dehydrogenase iron-type/glycerol dehydrogenase GldA" evidence="4">
    <location>
        <begin position="15"/>
        <end position="176"/>
    </location>
</feature>
<dbReference type="SUPFAM" id="SSF56796">
    <property type="entry name" value="Dehydroquinate synthase-like"/>
    <property type="match status" value="1"/>
</dbReference>
<dbReference type="Pfam" id="PF25137">
    <property type="entry name" value="ADH_Fe_C"/>
    <property type="match status" value="1"/>
</dbReference>
<dbReference type="FunFam" id="3.40.50.1970:FF:000003">
    <property type="entry name" value="Alcohol dehydrogenase, iron-containing"/>
    <property type="match status" value="1"/>
</dbReference>